<sequence>MRIDCLNSNAGLFCWMDLRPLLKEPTIEAEMVPWHVIINDVKLNVSPRSSFHCTEVGRRGGCSEEQEVANESSTEFLASDTRRRSQVAAYVVSSLASSSSQELIGLEDYYVSLVYKKFIMSKKVN</sequence>
<dbReference type="Pfam" id="PF00155">
    <property type="entry name" value="Aminotran_1_2"/>
    <property type="match status" value="1"/>
</dbReference>
<dbReference type="Gene3D" id="3.90.1150.10">
    <property type="entry name" value="Aspartate Aminotransferase, domain 1"/>
    <property type="match status" value="1"/>
</dbReference>
<dbReference type="AlphaFoldDB" id="A0A7J7HMR3"/>
<comment type="caution">
    <text evidence="2">The sequence shown here is derived from an EMBL/GenBank/DDBJ whole genome shotgun (WGS) entry which is preliminary data.</text>
</comment>
<organism evidence="2 3">
    <name type="scientific">Camellia sinensis</name>
    <name type="common">Tea plant</name>
    <name type="synonym">Thea sinensis</name>
    <dbReference type="NCBI Taxonomy" id="4442"/>
    <lineage>
        <taxon>Eukaryota</taxon>
        <taxon>Viridiplantae</taxon>
        <taxon>Streptophyta</taxon>
        <taxon>Embryophyta</taxon>
        <taxon>Tracheophyta</taxon>
        <taxon>Spermatophyta</taxon>
        <taxon>Magnoliopsida</taxon>
        <taxon>eudicotyledons</taxon>
        <taxon>Gunneridae</taxon>
        <taxon>Pentapetalae</taxon>
        <taxon>asterids</taxon>
        <taxon>Ericales</taxon>
        <taxon>Theaceae</taxon>
        <taxon>Camellia</taxon>
    </lineage>
</organism>
<dbReference type="EMBL" id="JACBKZ010000004">
    <property type="protein sequence ID" value="KAF5953254.1"/>
    <property type="molecule type" value="Genomic_DNA"/>
</dbReference>
<proteinExistence type="predicted"/>
<reference evidence="2 3" key="2">
    <citation type="submission" date="2020-07" db="EMBL/GenBank/DDBJ databases">
        <title>Genome assembly of wild tea tree DASZ reveals pedigree and selection history of tea varieties.</title>
        <authorList>
            <person name="Zhang W."/>
        </authorList>
    </citation>
    <scope>NUCLEOTIDE SEQUENCE [LARGE SCALE GENOMIC DNA]</scope>
    <source>
        <strain evidence="3">cv. G240</strain>
        <tissue evidence="2">Leaf</tissue>
    </source>
</reference>
<protein>
    <recommendedName>
        <fullName evidence="1">Aminotransferase class I/classII large domain-containing protein</fullName>
    </recommendedName>
</protein>
<dbReference type="InterPro" id="IPR015422">
    <property type="entry name" value="PyrdxlP-dep_Trfase_small"/>
</dbReference>
<keyword evidence="3" id="KW-1185">Reference proteome</keyword>
<evidence type="ECO:0000313" key="3">
    <source>
        <dbReference type="Proteomes" id="UP000593564"/>
    </source>
</evidence>
<dbReference type="InterPro" id="IPR004839">
    <property type="entry name" value="Aminotransferase_I/II_large"/>
</dbReference>
<gene>
    <name evidence="2" type="ORF">HYC85_011198</name>
</gene>
<dbReference type="GO" id="GO:0030170">
    <property type="term" value="F:pyridoxal phosphate binding"/>
    <property type="evidence" value="ECO:0007669"/>
    <property type="project" value="InterPro"/>
</dbReference>
<reference evidence="3" key="1">
    <citation type="journal article" date="2020" name="Nat. Commun.">
        <title>Genome assembly of wild tea tree DASZ reveals pedigree and selection history of tea varieties.</title>
        <authorList>
            <person name="Zhang W."/>
            <person name="Zhang Y."/>
            <person name="Qiu H."/>
            <person name="Guo Y."/>
            <person name="Wan H."/>
            <person name="Zhang X."/>
            <person name="Scossa F."/>
            <person name="Alseekh S."/>
            <person name="Zhang Q."/>
            <person name="Wang P."/>
            <person name="Xu L."/>
            <person name="Schmidt M.H."/>
            <person name="Jia X."/>
            <person name="Li D."/>
            <person name="Zhu A."/>
            <person name="Guo F."/>
            <person name="Chen W."/>
            <person name="Ni D."/>
            <person name="Usadel B."/>
            <person name="Fernie A.R."/>
            <person name="Wen W."/>
        </authorList>
    </citation>
    <scope>NUCLEOTIDE SEQUENCE [LARGE SCALE GENOMIC DNA]</scope>
    <source>
        <strain evidence="3">cv. G240</strain>
    </source>
</reference>
<feature type="domain" description="Aminotransferase class I/classII large" evidence="1">
    <location>
        <begin position="3"/>
        <end position="58"/>
    </location>
</feature>
<accession>A0A7J7HMR3</accession>
<name>A0A7J7HMR3_CAMSI</name>
<dbReference type="Proteomes" id="UP000593564">
    <property type="component" value="Unassembled WGS sequence"/>
</dbReference>
<evidence type="ECO:0000313" key="2">
    <source>
        <dbReference type="EMBL" id="KAF5953254.1"/>
    </source>
</evidence>
<evidence type="ECO:0000259" key="1">
    <source>
        <dbReference type="Pfam" id="PF00155"/>
    </source>
</evidence>